<keyword evidence="2" id="KW-1185">Reference proteome</keyword>
<evidence type="ECO:0000313" key="1">
    <source>
        <dbReference type="EMBL" id="GHC50033.1"/>
    </source>
</evidence>
<reference evidence="1" key="1">
    <citation type="journal article" date="2014" name="Int. J. Syst. Evol. Microbiol.">
        <title>Complete genome sequence of Corynebacterium casei LMG S-19264T (=DSM 44701T), isolated from a smear-ripened cheese.</title>
        <authorList>
            <consortium name="US DOE Joint Genome Institute (JGI-PGF)"/>
            <person name="Walter F."/>
            <person name="Albersmeier A."/>
            <person name="Kalinowski J."/>
            <person name="Ruckert C."/>
        </authorList>
    </citation>
    <scope>NUCLEOTIDE SEQUENCE</scope>
    <source>
        <strain evidence="1">KCTC 12988</strain>
    </source>
</reference>
<accession>A0A918TIQ5</accession>
<protein>
    <submittedName>
        <fullName evidence="1">Uncharacterized protein</fullName>
    </submittedName>
</protein>
<dbReference type="AlphaFoldDB" id="A0A918TIQ5"/>
<organism evidence="1 2">
    <name type="scientific">Roseibacillus persicicus</name>
    <dbReference type="NCBI Taxonomy" id="454148"/>
    <lineage>
        <taxon>Bacteria</taxon>
        <taxon>Pseudomonadati</taxon>
        <taxon>Verrucomicrobiota</taxon>
        <taxon>Verrucomicrobiia</taxon>
        <taxon>Verrucomicrobiales</taxon>
        <taxon>Verrucomicrobiaceae</taxon>
        <taxon>Roseibacillus</taxon>
    </lineage>
</organism>
<evidence type="ECO:0000313" key="2">
    <source>
        <dbReference type="Proteomes" id="UP000644507"/>
    </source>
</evidence>
<gene>
    <name evidence="1" type="ORF">GCM10007100_15080</name>
</gene>
<sequence length="140" mass="15954">MLAQERDEYATTLTRFSIESAHAKPTDKIVMESVRRLIGLALNLSPRNRSAVVANHQLGRGILPEKKSADYSRPVFARLLLTRGRLLKEQKGEGNQFVGECFVELAAELDPHNEDAVYECELQKLDEREVDWSVFTRQPE</sequence>
<name>A0A918TIQ5_9BACT</name>
<dbReference type="EMBL" id="BMXI01000005">
    <property type="protein sequence ID" value="GHC50033.1"/>
    <property type="molecule type" value="Genomic_DNA"/>
</dbReference>
<proteinExistence type="predicted"/>
<dbReference type="Proteomes" id="UP000644507">
    <property type="component" value="Unassembled WGS sequence"/>
</dbReference>
<comment type="caution">
    <text evidence="1">The sequence shown here is derived from an EMBL/GenBank/DDBJ whole genome shotgun (WGS) entry which is preliminary data.</text>
</comment>
<reference evidence="1" key="2">
    <citation type="submission" date="2020-09" db="EMBL/GenBank/DDBJ databases">
        <authorList>
            <person name="Sun Q."/>
            <person name="Kim S."/>
        </authorList>
    </citation>
    <scope>NUCLEOTIDE SEQUENCE</scope>
    <source>
        <strain evidence="1">KCTC 12988</strain>
    </source>
</reference>